<feature type="binding site" evidence="4">
    <location>
        <position position="192"/>
    </location>
    <ligand>
        <name>Zn(2+)</name>
        <dbReference type="ChEBI" id="CHEBI:29105"/>
    </ligand>
</feature>
<sequence length="288" mass="32349">MQLFPKYIHPEFRLKFLKEITDSKPSLSTVRRWEKATGIKVTELEVDIFEQFKQMMKSSRHTVIFTGAGMATESGVPDFRSAQNGMWNGIDPLSLASVDAMKHNRTSFMKFYRKRILDLQDVQFNKGHEILAQWEKVGLIKSIITQNVDGLHAAAGSQNVFELHGSLSRAHCNDCLTEYEIEKFLNEETCRCGGIIRPGVVLFGENLPEKTLKFASIESEKADLFIVLGSSLSVSPANWFPVDAKENGAKLVIVNNDPTDLDDVADLVINDYGIGEVLARVKRLLEVK</sequence>
<dbReference type="AlphaFoldDB" id="A0A263BRM1"/>
<keyword evidence="3" id="KW-0520">NAD</keyword>
<dbReference type="PROSITE" id="PS50305">
    <property type="entry name" value="SIRTUIN"/>
    <property type="match status" value="1"/>
</dbReference>
<keyword evidence="4" id="KW-0862">Zinc</keyword>
<dbReference type="InterPro" id="IPR026591">
    <property type="entry name" value="Sirtuin_cat_small_dom_sf"/>
</dbReference>
<evidence type="ECO:0000256" key="3">
    <source>
        <dbReference type="ARBA" id="ARBA00023027"/>
    </source>
</evidence>
<dbReference type="PANTHER" id="PTHR11085:SF4">
    <property type="entry name" value="NAD-DEPENDENT PROTEIN DEACYLASE"/>
    <property type="match status" value="1"/>
</dbReference>
<dbReference type="InterPro" id="IPR029035">
    <property type="entry name" value="DHS-like_NAD/FAD-binding_dom"/>
</dbReference>
<evidence type="ECO:0000313" key="7">
    <source>
        <dbReference type="Proteomes" id="UP000217083"/>
    </source>
</evidence>
<dbReference type="InterPro" id="IPR026590">
    <property type="entry name" value="Ssirtuin_cat_dom"/>
</dbReference>
<evidence type="ECO:0000256" key="4">
    <source>
        <dbReference type="PROSITE-ProRule" id="PRU00236"/>
    </source>
</evidence>
<feature type="domain" description="Deacetylase sirtuin-type" evidence="5">
    <location>
        <begin position="41"/>
        <end position="288"/>
    </location>
</feature>
<reference evidence="6 7" key="2">
    <citation type="submission" date="2017-09" db="EMBL/GenBank/DDBJ databases">
        <title>Bacillus patelloidae sp. nov., isolated from the intestinal tract of a marine limpet.</title>
        <authorList>
            <person name="Liu R."/>
            <person name="Dong C."/>
            <person name="Shao Z."/>
        </authorList>
    </citation>
    <scope>NUCLEOTIDE SEQUENCE [LARGE SCALE GENOMIC DNA]</scope>
    <source>
        <strain evidence="6 7">SA5d-4</strain>
    </source>
</reference>
<keyword evidence="4" id="KW-0479">Metal-binding</keyword>
<dbReference type="SUPFAM" id="SSF52467">
    <property type="entry name" value="DHS-like NAD/FAD-binding domain"/>
    <property type="match status" value="1"/>
</dbReference>
<dbReference type="Gene3D" id="3.40.50.1220">
    <property type="entry name" value="TPP-binding domain"/>
    <property type="match status" value="1"/>
</dbReference>
<proteinExistence type="predicted"/>
<dbReference type="GO" id="GO:0070403">
    <property type="term" value="F:NAD+ binding"/>
    <property type="evidence" value="ECO:0007669"/>
    <property type="project" value="InterPro"/>
</dbReference>
<dbReference type="GO" id="GO:0046872">
    <property type="term" value="F:metal ion binding"/>
    <property type="evidence" value="ECO:0007669"/>
    <property type="project" value="UniProtKB-KW"/>
</dbReference>
<dbReference type="PANTHER" id="PTHR11085">
    <property type="entry name" value="NAD-DEPENDENT PROTEIN DEACYLASE SIRTUIN-5, MITOCHONDRIAL-RELATED"/>
    <property type="match status" value="1"/>
</dbReference>
<accession>A0A263BRM1</accession>
<dbReference type="Pfam" id="PF02146">
    <property type="entry name" value="SIR2"/>
    <property type="match status" value="1"/>
</dbReference>
<feature type="active site" description="Proton acceptor" evidence="4">
    <location>
        <position position="164"/>
    </location>
</feature>
<dbReference type="InterPro" id="IPR003000">
    <property type="entry name" value="Sirtuin"/>
</dbReference>
<keyword evidence="7" id="KW-1185">Reference proteome</keyword>
<dbReference type="EMBL" id="NPIA01000007">
    <property type="protein sequence ID" value="OZM56361.1"/>
    <property type="molecule type" value="Genomic_DNA"/>
</dbReference>
<organism evidence="6 7">
    <name type="scientific">Lottiidibacillus patelloidae</name>
    <dbReference type="NCBI Taxonomy" id="2670334"/>
    <lineage>
        <taxon>Bacteria</taxon>
        <taxon>Bacillati</taxon>
        <taxon>Bacillota</taxon>
        <taxon>Bacilli</taxon>
        <taxon>Bacillales</taxon>
        <taxon>Bacillaceae</taxon>
        <taxon>Lottiidibacillus</taxon>
    </lineage>
</organism>
<evidence type="ECO:0000256" key="2">
    <source>
        <dbReference type="ARBA" id="ARBA00022679"/>
    </source>
</evidence>
<feature type="binding site" evidence="4">
    <location>
        <position position="175"/>
    </location>
    <ligand>
        <name>Zn(2+)</name>
        <dbReference type="ChEBI" id="CHEBI:29105"/>
    </ligand>
</feature>
<reference evidence="7" key="1">
    <citation type="submission" date="2017-08" db="EMBL/GenBank/DDBJ databases">
        <authorList>
            <person name="Huang Z."/>
        </authorList>
    </citation>
    <scope>NUCLEOTIDE SEQUENCE [LARGE SCALE GENOMIC DNA]</scope>
    <source>
        <strain evidence="7">SA5d-4</strain>
    </source>
</reference>
<comment type="caution">
    <text evidence="6">The sequence shown here is derived from an EMBL/GenBank/DDBJ whole genome shotgun (WGS) entry which is preliminary data.</text>
</comment>
<feature type="binding site" evidence="4">
    <location>
        <position position="190"/>
    </location>
    <ligand>
        <name>Zn(2+)</name>
        <dbReference type="ChEBI" id="CHEBI:29105"/>
    </ligand>
</feature>
<dbReference type="InterPro" id="IPR050134">
    <property type="entry name" value="NAD-dep_sirtuin_deacylases"/>
</dbReference>
<dbReference type="EC" id="2.3.1.286" evidence="1"/>
<dbReference type="Proteomes" id="UP000217083">
    <property type="component" value="Unassembled WGS sequence"/>
</dbReference>
<dbReference type="Gene3D" id="3.30.1600.10">
    <property type="entry name" value="SIR2/SIRT2 'Small Domain"/>
    <property type="match status" value="1"/>
</dbReference>
<keyword evidence="2" id="KW-0808">Transferase</keyword>
<evidence type="ECO:0000313" key="6">
    <source>
        <dbReference type="EMBL" id="OZM56361.1"/>
    </source>
</evidence>
<name>A0A263BRM1_9BACI</name>
<gene>
    <name evidence="6" type="ORF">CIB95_13030</name>
</gene>
<feature type="binding site" evidence="4">
    <location>
        <position position="172"/>
    </location>
    <ligand>
        <name>Zn(2+)</name>
        <dbReference type="ChEBI" id="CHEBI:29105"/>
    </ligand>
</feature>
<protein>
    <recommendedName>
        <fullName evidence="1">protein acetyllysine N-acetyltransferase</fullName>
        <ecNumber evidence="1">2.3.1.286</ecNumber>
    </recommendedName>
</protein>
<evidence type="ECO:0000259" key="5">
    <source>
        <dbReference type="PROSITE" id="PS50305"/>
    </source>
</evidence>
<dbReference type="GO" id="GO:0017136">
    <property type="term" value="F:histone deacetylase activity, NAD-dependent"/>
    <property type="evidence" value="ECO:0007669"/>
    <property type="project" value="TreeGrafter"/>
</dbReference>
<dbReference type="NCBIfam" id="NF001753">
    <property type="entry name" value="PRK00481.1-3"/>
    <property type="match status" value="1"/>
</dbReference>
<evidence type="ECO:0000256" key="1">
    <source>
        <dbReference type="ARBA" id="ARBA00012928"/>
    </source>
</evidence>